<dbReference type="Gene3D" id="2.60.120.10">
    <property type="entry name" value="Jelly Rolls"/>
    <property type="match status" value="1"/>
</dbReference>
<evidence type="ECO:0000313" key="4">
    <source>
        <dbReference type="Proteomes" id="UP000306147"/>
    </source>
</evidence>
<dbReference type="InterPro" id="IPR013096">
    <property type="entry name" value="Cupin_2"/>
</dbReference>
<keyword evidence="4" id="KW-1185">Reference proteome</keyword>
<dbReference type="CDD" id="cd02209">
    <property type="entry name" value="cupin_XRE_C"/>
    <property type="match status" value="1"/>
</dbReference>
<protein>
    <submittedName>
        <fullName evidence="3">XRE family transcriptional regulator</fullName>
    </submittedName>
</protein>
<dbReference type="AlphaFoldDB" id="A0A4S1WYT9"/>
<dbReference type="InterPro" id="IPR001387">
    <property type="entry name" value="Cro/C1-type_HTH"/>
</dbReference>
<dbReference type="RefSeq" id="WP_135965780.1">
    <property type="nucleotide sequence ID" value="NZ_SRXT01000010.1"/>
</dbReference>
<dbReference type="PANTHER" id="PTHR46797">
    <property type="entry name" value="HTH-TYPE TRANSCRIPTIONAL REGULATOR"/>
    <property type="match status" value="1"/>
</dbReference>
<dbReference type="SMART" id="SM00530">
    <property type="entry name" value="HTH_XRE"/>
    <property type="match status" value="1"/>
</dbReference>
<dbReference type="PANTHER" id="PTHR46797:SF20">
    <property type="entry name" value="BLR4304 PROTEIN"/>
    <property type="match status" value="1"/>
</dbReference>
<dbReference type="PROSITE" id="PS50943">
    <property type="entry name" value="HTH_CROC1"/>
    <property type="match status" value="1"/>
</dbReference>
<dbReference type="CDD" id="cd00093">
    <property type="entry name" value="HTH_XRE"/>
    <property type="match status" value="1"/>
</dbReference>
<dbReference type="Pfam" id="PF01381">
    <property type="entry name" value="HTH_3"/>
    <property type="match status" value="1"/>
</dbReference>
<dbReference type="Proteomes" id="UP000306147">
    <property type="component" value="Unassembled WGS sequence"/>
</dbReference>
<evidence type="ECO:0000313" key="3">
    <source>
        <dbReference type="EMBL" id="TGX48744.1"/>
    </source>
</evidence>
<dbReference type="Pfam" id="PF07883">
    <property type="entry name" value="Cupin_2"/>
    <property type="match status" value="1"/>
</dbReference>
<gene>
    <name evidence="3" type="ORF">E5A73_20810</name>
</gene>
<name>A0A4S1WYT9_9SPHN</name>
<evidence type="ECO:0000259" key="2">
    <source>
        <dbReference type="PROSITE" id="PS50943"/>
    </source>
</evidence>
<dbReference type="InterPro" id="IPR010982">
    <property type="entry name" value="Lambda_DNA-bd_dom_sf"/>
</dbReference>
<organism evidence="3 4">
    <name type="scientific">Sphingomonas gei</name>
    <dbReference type="NCBI Taxonomy" id="1395960"/>
    <lineage>
        <taxon>Bacteria</taxon>
        <taxon>Pseudomonadati</taxon>
        <taxon>Pseudomonadota</taxon>
        <taxon>Alphaproteobacteria</taxon>
        <taxon>Sphingomonadales</taxon>
        <taxon>Sphingomonadaceae</taxon>
        <taxon>Sphingomonas</taxon>
    </lineage>
</organism>
<dbReference type="SUPFAM" id="SSF51182">
    <property type="entry name" value="RmlC-like cupins"/>
    <property type="match status" value="1"/>
</dbReference>
<dbReference type="GO" id="GO:0003700">
    <property type="term" value="F:DNA-binding transcription factor activity"/>
    <property type="evidence" value="ECO:0007669"/>
    <property type="project" value="TreeGrafter"/>
</dbReference>
<dbReference type="GO" id="GO:0005829">
    <property type="term" value="C:cytosol"/>
    <property type="evidence" value="ECO:0007669"/>
    <property type="project" value="TreeGrafter"/>
</dbReference>
<dbReference type="InterPro" id="IPR014710">
    <property type="entry name" value="RmlC-like_jellyroll"/>
</dbReference>
<comment type="caution">
    <text evidence="3">The sequence shown here is derived from an EMBL/GenBank/DDBJ whole genome shotgun (WGS) entry which is preliminary data.</text>
</comment>
<dbReference type="InterPro" id="IPR050807">
    <property type="entry name" value="TransReg_Diox_bact_type"/>
</dbReference>
<dbReference type="InterPro" id="IPR011051">
    <property type="entry name" value="RmlC_Cupin_sf"/>
</dbReference>
<reference evidence="3 4" key="1">
    <citation type="submission" date="2019-04" db="EMBL/GenBank/DDBJ databases">
        <title>Sphingomonas psychrotolerans sp. nov., isolated from soil in the Tianshan Mountains, Xinjiang, China.</title>
        <authorList>
            <person name="Luo Y."/>
            <person name="Sheng H."/>
        </authorList>
    </citation>
    <scope>NUCLEOTIDE SEQUENCE [LARGE SCALE GENOMIC DNA]</scope>
    <source>
        <strain evidence="3 4">ZFGT-11</strain>
    </source>
</reference>
<dbReference type="SUPFAM" id="SSF47413">
    <property type="entry name" value="lambda repressor-like DNA-binding domains"/>
    <property type="match status" value="1"/>
</dbReference>
<feature type="domain" description="HTH cro/C1-type" evidence="2">
    <location>
        <begin position="18"/>
        <end position="72"/>
    </location>
</feature>
<sequence>MAGDFSKGRIQARPGAALKALRSERGLTLADVSGLTGMNVSTLSKIENGKVALTLDKLLRISDGLGVDMTELFGPGPKDAPKLEGATRRSITRAGEGRAIEMPRGNYLYVASELLNKRITPIIGDVFARDIAEYGELMRHAGEEYVYVLEGTLELHTELYTPARLEKGDSVYFDSQMGHAYIAVGDAPCRILSICATSEAHMVEAHANVAEAEHVSNVAARTKRLANAGQGA</sequence>
<proteinExistence type="predicted"/>
<evidence type="ECO:0000256" key="1">
    <source>
        <dbReference type="ARBA" id="ARBA00023125"/>
    </source>
</evidence>
<keyword evidence="1" id="KW-0238">DNA-binding</keyword>
<dbReference type="Gene3D" id="1.10.260.40">
    <property type="entry name" value="lambda repressor-like DNA-binding domains"/>
    <property type="match status" value="1"/>
</dbReference>
<dbReference type="GO" id="GO:0003677">
    <property type="term" value="F:DNA binding"/>
    <property type="evidence" value="ECO:0007669"/>
    <property type="project" value="UniProtKB-KW"/>
</dbReference>
<dbReference type="OrthoDB" id="9805356at2"/>
<dbReference type="EMBL" id="SRXT01000010">
    <property type="protein sequence ID" value="TGX48744.1"/>
    <property type="molecule type" value="Genomic_DNA"/>
</dbReference>
<accession>A0A4S1WYT9</accession>